<feature type="chain" id="PRO_5030940270" evidence="1">
    <location>
        <begin position="20"/>
        <end position="90"/>
    </location>
</feature>
<keyword evidence="1" id="KW-0732">Signal</keyword>
<feature type="signal peptide" evidence="1">
    <location>
        <begin position="1"/>
        <end position="19"/>
    </location>
</feature>
<dbReference type="AlphaFoldDB" id="A0A7R9EHS6"/>
<proteinExistence type="predicted"/>
<reference evidence="2" key="1">
    <citation type="submission" date="2020-11" db="EMBL/GenBank/DDBJ databases">
        <authorList>
            <person name="Tran Van P."/>
        </authorList>
    </citation>
    <scope>NUCLEOTIDE SEQUENCE</scope>
</reference>
<dbReference type="EMBL" id="OB797338">
    <property type="protein sequence ID" value="CAD7434261.1"/>
    <property type="molecule type" value="Genomic_DNA"/>
</dbReference>
<evidence type="ECO:0000313" key="2">
    <source>
        <dbReference type="EMBL" id="CAD7434261.1"/>
    </source>
</evidence>
<sequence>MTNRLMGLFLAMLWVLVGAEDDPNNVGRPAYLLHDHVIKGYAVIDTLSAKSDEEFSDLDEIDVDVVSGCDTTVSEVSSVSENESIDLFVA</sequence>
<accession>A0A7R9EHS6</accession>
<name>A0A7R9EHS6_9NEOP</name>
<evidence type="ECO:0000256" key="1">
    <source>
        <dbReference type="SAM" id="SignalP"/>
    </source>
</evidence>
<gene>
    <name evidence="2" type="ORF">TMSB3V08_LOCUS10914</name>
</gene>
<organism evidence="2">
    <name type="scientific">Timema monikensis</name>
    <dbReference type="NCBI Taxonomy" id="170555"/>
    <lineage>
        <taxon>Eukaryota</taxon>
        <taxon>Metazoa</taxon>
        <taxon>Ecdysozoa</taxon>
        <taxon>Arthropoda</taxon>
        <taxon>Hexapoda</taxon>
        <taxon>Insecta</taxon>
        <taxon>Pterygota</taxon>
        <taxon>Neoptera</taxon>
        <taxon>Polyneoptera</taxon>
        <taxon>Phasmatodea</taxon>
        <taxon>Timematodea</taxon>
        <taxon>Timematoidea</taxon>
        <taxon>Timematidae</taxon>
        <taxon>Timema</taxon>
    </lineage>
</organism>
<protein>
    <submittedName>
        <fullName evidence="2">Uncharacterized protein</fullName>
    </submittedName>
</protein>